<reference evidence="2" key="1">
    <citation type="submission" date="2018-09" db="EMBL/GenBank/DDBJ databases">
        <authorList>
            <person name="Song Y.Q."/>
        </authorList>
    </citation>
    <scope>NUCLEOTIDE SEQUENCE</scope>
    <source>
        <tissue evidence="2">Antenna or genitals</tissue>
    </source>
</reference>
<accession>A0A4D6Q5Y7</accession>
<name>A0A4D6Q5Y7_ATHDI</name>
<sequence>MFKFCVFLVFCVASCYAAPGGTYCGETPDVIYSCLSAPKLVSSEISSKCTGSQYSNECDRLTCVFREAKWLNGASVDKAKLTAYFDQFEKDHAEWAPAIQHVKTVCLANELKAQGVYLNCPAYDIMHCALSSFIKHATPSQWSTAASCTYPRAYATDCPVCPSDCFSAQVPIGSCNACYLQPPTA</sequence>
<proteinExistence type="evidence at transcript level"/>
<keyword evidence="1" id="KW-0732">Signal</keyword>
<dbReference type="Gene3D" id="1.10.238.270">
    <property type="match status" value="1"/>
</dbReference>
<feature type="chain" id="PRO_5020038970" evidence="1">
    <location>
        <begin position="18"/>
        <end position="185"/>
    </location>
</feature>
<protein>
    <submittedName>
        <fullName evidence="2">Odorant binding protein</fullName>
    </submittedName>
</protein>
<evidence type="ECO:0000256" key="1">
    <source>
        <dbReference type="SAM" id="SignalP"/>
    </source>
</evidence>
<dbReference type="AlphaFoldDB" id="A0A4D6Q5Y7"/>
<dbReference type="EMBL" id="MH900298">
    <property type="protein sequence ID" value="QCF41929.1"/>
    <property type="molecule type" value="mRNA"/>
</dbReference>
<gene>
    <name evidence="2" type="primary">OBP14</name>
</gene>
<feature type="signal peptide" evidence="1">
    <location>
        <begin position="1"/>
        <end position="17"/>
    </location>
</feature>
<evidence type="ECO:0000313" key="2">
    <source>
        <dbReference type="EMBL" id="QCF41929.1"/>
    </source>
</evidence>
<organism evidence="2">
    <name type="scientific">Athetis dissimilis</name>
    <name type="common">Moth</name>
    <name type="synonym">Proxenus dissimilis</name>
    <dbReference type="NCBI Taxonomy" id="1737331"/>
    <lineage>
        <taxon>Eukaryota</taxon>
        <taxon>Metazoa</taxon>
        <taxon>Ecdysozoa</taxon>
        <taxon>Arthropoda</taxon>
        <taxon>Hexapoda</taxon>
        <taxon>Insecta</taxon>
        <taxon>Pterygota</taxon>
        <taxon>Neoptera</taxon>
        <taxon>Endopterygota</taxon>
        <taxon>Lepidoptera</taxon>
        <taxon>Glossata</taxon>
        <taxon>Ditrysia</taxon>
        <taxon>Noctuoidea</taxon>
        <taxon>Noctuidae</taxon>
        <taxon>Noctuinae</taxon>
        <taxon>Athetis</taxon>
    </lineage>
</organism>